<dbReference type="Pfam" id="PF00630">
    <property type="entry name" value="Filamin"/>
    <property type="match status" value="1"/>
</dbReference>
<dbReference type="CDD" id="cd19757">
    <property type="entry name" value="Bbox1"/>
    <property type="match status" value="1"/>
</dbReference>
<dbReference type="SMART" id="SM00336">
    <property type="entry name" value="BBOX"/>
    <property type="match status" value="2"/>
</dbReference>
<dbReference type="SUPFAM" id="SSF101898">
    <property type="entry name" value="NHL repeat"/>
    <property type="match status" value="1"/>
</dbReference>
<dbReference type="Gene3D" id="2.60.40.10">
    <property type="entry name" value="Immunoglobulins"/>
    <property type="match status" value="1"/>
</dbReference>
<keyword evidence="6" id="KW-0677">Repeat</keyword>
<dbReference type="FunFam" id="3.30.160.60:FF:002996">
    <property type="entry name" value="Uncharacterized protein"/>
    <property type="match status" value="1"/>
</dbReference>
<dbReference type="AlphaFoldDB" id="C3YMJ9"/>
<comment type="catalytic activity">
    <reaction evidence="1">
        <text>S-ubiquitinyl-[E2 ubiquitin-conjugating enzyme]-L-cysteine + [acceptor protein]-L-lysine = [E2 ubiquitin-conjugating enzyme]-L-cysteine + N(6)-ubiquitinyl-[acceptor protein]-L-lysine.</text>
        <dbReference type="EC" id="2.3.2.27"/>
    </reaction>
</comment>
<organism>
    <name type="scientific">Branchiostoma floridae</name>
    <name type="common">Florida lancelet</name>
    <name type="synonym">Amphioxus</name>
    <dbReference type="NCBI Taxonomy" id="7739"/>
    <lineage>
        <taxon>Eukaryota</taxon>
        <taxon>Metazoa</taxon>
        <taxon>Chordata</taxon>
        <taxon>Cephalochordata</taxon>
        <taxon>Leptocardii</taxon>
        <taxon>Amphioxiformes</taxon>
        <taxon>Branchiostomatidae</taxon>
        <taxon>Branchiostoma</taxon>
    </lineage>
</organism>
<dbReference type="InterPro" id="IPR027370">
    <property type="entry name" value="Znf-RING_euk"/>
</dbReference>
<evidence type="ECO:0000256" key="2">
    <source>
        <dbReference type="ARBA" id="ARBA00008518"/>
    </source>
</evidence>
<name>C3YMJ9_BRAFL</name>
<dbReference type="SUPFAM" id="SSF57845">
    <property type="entry name" value="B-box zinc-binding domain"/>
    <property type="match status" value="1"/>
</dbReference>
<keyword evidence="4" id="KW-0597">Phosphoprotein</keyword>
<dbReference type="InterPro" id="IPR001841">
    <property type="entry name" value="Znf_RING"/>
</dbReference>
<dbReference type="EC" id="2.3.2.27" evidence="3"/>
<evidence type="ECO:0000256" key="11">
    <source>
        <dbReference type="PROSITE-ProRule" id="PRU00087"/>
    </source>
</evidence>
<feature type="domain" description="B box-type" evidence="14">
    <location>
        <begin position="153"/>
        <end position="197"/>
    </location>
</feature>
<dbReference type="GO" id="GO:0061630">
    <property type="term" value="F:ubiquitin protein ligase activity"/>
    <property type="evidence" value="ECO:0007669"/>
    <property type="project" value="UniProtKB-EC"/>
</dbReference>
<evidence type="ECO:0000256" key="3">
    <source>
        <dbReference type="ARBA" id="ARBA00012483"/>
    </source>
</evidence>
<evidence type="ECO:0000313" key="15">
    <source>
        <dbReference type="EMBL" id="EEN58495.1"/>
    </source>
</evidence>
<feature type="repeat" description="Filamin" evidence="11">
    <location>
        <begin position="354"/>
        <end position="459"/>
    </location>
</feature>
<dbReference type="GO" id="GO:0008270">
    <property type="term" value="F:zinc ion binding"/>
    <property type="evidence" value="ECO:0007669"/>
    <property type="project" value="UniProtKB-KW"/>
</dbReference>
<dbReference type="InterPro" id="IPR001298">
    <property type="entry name" value="Filamin/ABP280_rpt"/>
</dbReference>
<keyword evidence="7 10" id="KW-0863">Zinc-finger</keyword>
<dbReference type="Gene3D" id="3.30.40.10">
    <property type="entry name" value="Zinc/RING finger domain, C3HC4 (zinc finger)"/>
    <property type="match status" value="1"/>
</dbReference>
<dbReference type="PROSITE" id="PS00518">
    <property type="entry name" value="ZF_RING_1"/>
    <property type="match status" value="1"/>
</dbReference>
<dbReference type="PROSITE" id="PS50194">
    <property type="entry name" value="FILAMIN_REPEAT"/>
    <property type="match status" value="1"/>
</dbReference>
<dbReference type="PANTHER" id="PTHR25462">
    <property type="entry name" value="BONUS, ISOFORM C-RELATED"/>
    <property type="match status" value="1"/>
</dbReference>
<dbReference type="InParanoid" id="C3YMJ9"/>
<evidence type="ECO:0000256" key="12">
    <source>
        <dbReference type="PROSITE-ProRule" id="PRU00504"/>
    </source>
</evidence>
<dbReference type="eggNOG" id="KOG2177">
    <property type="taxonomic scope" value="Eukaryota"/>
</dbReference>
<gene>
    <name evidence="15" type="ORF">BRAFLDRAFT_86868</name>
</gene>
<proteinExistence type="inferred from homology"/>
<dbReference type="Gene3D" id="3.30.160.60">
    <property type="entry name" value="Classic Zinc Finger"/>
    <property type="match status" value="1"/>
</dbReference>
<dbReference type="PANTHER" id="PTHR25462:SF229">
    <property type="entry name" value="TRANSCRIPTION INTERMEDIARY FACTOR 1-BETA"/>
    <property type="match status" value="1"/>
</dbReference>
<dbReference type="FunFam" id="2.60.40.10:FF:002465">
    <property type="entry name" value="Uncharacterized protein"/>
    <property type="match status" value="1"/>
</dbReference>
<evidence type="ECO:0000259" key="13">
    <source>
        <dbReference type="PROSITE" id="PS50089"/>
    </source>
</evidence>
<dbReference type="EMBL" id="GG666530">
    <property type="protein sequence ID" value="EEN58495.1"/>
    <property type="molecule type" value="Genomic_DNA"/>
</dbReference>
<keyword evidence="9" id="KW-0862">Zinc</keyword>
<dbReference type="InterPro" id="IPR001258">
    <property type="entry name" value="NHL_repeat"/>
</dbReference>
<evidence type="ECO:0000256" key="4">
    <source>
        <dbReference type="ARBA" id="ARBA00022553"/>
    </source>
</evidence>
<dbReference type="Gene3D" id="2.120.10.30">
    <property type="entry name" value="TolB, C-terminal domain"/>
    <property type="match status" value="1"/>
</dbReference>
<dbReference type="FunFam" id="2.120.10.30:FF:000151">
    <property type="entry name" value="Uncharacterized protein"/>
    <property type="match status" value="1"/>
</dbReference>
<dbReference type="SMART" id="SM00557">
    <property type="entry name" value="IG_FLMN"/>
    <property type="match status" value="1"/>
</dbReference>
<dbReference type="InterPro" id="IPR000315">
    <property type="entry name" value="Znf_B-box"/>
</dbReference>
<dbReference type="InterPro" id="IPR003649">
    <property type="entry name" value="Bbox_C"/>
</dbReference>
<evidence type="ECO:0000256" key="9">
    <source>
        <dbReference type="ARBA" id="ARBA00022833"/>
    </source>
</evidence>
<dbReference type="PROSITE" id="PS51125">
    <property type="entry name" value="NHL"/>
    <property type="match status" value="3"/>
</dbReference>
<feature type="repeat" description="NHL" evidence="12">
    <location>
        <begin position="466"/>
        <end position="509"/>
    </location>
</feature>
<feature type="repeat" description="NHL" evidence="12">
    <location>
        <begin position="607"/>
        <end position="642"/>
    </location>
</feature>
<dbReference type="InterPro" id="IPR047153">
    <property type="entry name" value="TRIM45/56/19-like"/>
</dbReference>
<dbReference type="FunFam" id="3.30.40.10:FF:000362">
    <property type="entry name" value="E3 ubiquitin-protein ligase TRIM56"/>
    <property type="match status" value="1"/>
</dbReference>
<dbReference type="SUPFAM" id="SSF81296">
    <property type="entry name" value="E set domains"/>
    <property type="match status" value="1"/>
</dbReference>
<dbReference type="SMART" id="SM00184">
    <property type="entry name" value="RING"/>
    <property type="match status" value="1"/>
</dbReference>
<dbReference type="InterPro" id="IPR013783">
    <property type="entry name" value="Ig-like_fold"/>
</dbReference>
<dbReference type="SMART" id="SM00502">
    <property type="entry name" value="BBC"/>
    <property type="match status" value="1"/>
</dbReference>
<dbReference type="InterPro" id="IPR013083">
    <property type="entry name" value="Znf_RING/FYVE/PHD"/>
</dbReference>
<reference evidence="15" key="1">
    <citation type="journal article" date="2008" name="Nature">
        <title>The amphioxus genome and the evolution of the chordate karyotype.</title>
        <authorList>
            <consortium name="US DOE Joint Genome Institute (JGI-PGF)"/>
            <person name="Putnam N.H."/>
            <person name="Butts T."/>
            <person name="Ferrier D.E.K."/>
            <person name="Furlong R.F."/>
            <person name="Hellsten U."/>
            <person name="Kawashima T."/>
            <person name="Robinson-Rechavi M."/>
            <person name="Shoguchi E."/>
            <person name="Terry A."/>
            <person name="Yu J.-K."/>
            <person name="Benito-Gutierrez E.L."/>
            <person name="Dubchak I."/>
            <person name="Garcia-Fernandez J."/>
            <person name="Gibson-Brown J.J."/>
            <person name="Grigoriev I.V."/>
            <person name="Horton A.C."/>
            <person name="de Jong P.J."/>
            <person name="Jurka J."/>
            <person name="Kapitonov V.V."/>
            <person name="Kohara Y."/>
            <person name="Kuroki Y."/>
            <person name="Lindquist E."/>
            <person name="Lucas S."/>
            <person name="Osoegawa K."/>
            <person name="Pennacchio L.A."/>
            <person name="Salamov A.A."/>
            <person name="Satou Y."/>
            <person name="Sauka-Spengler T."/>
            <person name="Schmutz J."/>
            <person name="Shin-I T."/>
            <person name="Toyoda A."/>
            <person name="Bronner-Fraser M."/>
            <person name="Fujiyama A."/>
            <person name="Holland L.Z."/>
            <person name="Holland P.W.H."/>
            <person name="Satoh N."/>
            <person name="Rokhsar D.S."/>
        </authorList>
    </citation>
    <scope>NUCLEOTIDE SEQUENCE [LARGE SCALE GENOMIC DNA]</scope>
    <source>
        <strain evidence="15">S238N-H82</strain>
        <tissue evidence="15">Testes</tissue>
    </source>
</reference>
<feature type="domain" description="RING-type" evidence="13">
    <location>
        <begin position="18"/>
        <end position="58"/>
    </location>
</feature>
<evidence type="ECO:0000256" key="10">
    <source>
        <dbReference type="PROSITE-ProRule" id="PRU00024"/>
    </source>
</evidence>
<dbReference type="Pfam" id="PF00643">
    <property type="entry name" value="zf-B_box"/>
    <property type="match status" value="2"/>
</dbReference>
<evidence type="ECO:0000256" key="6">
    <source>
        <dbReference type="ARBA" id="ARBA00022737"/>
    </source>
</evidence>
<evidence type="ECO:0000259" key="14">
    <source>
        <dbReference type="PROSITE" id="PS50119"/>
    </source>
</evidence>
<keyword evidence="5" id="KW-0479">Metal-binding</keyword>
<dbReference type="PROSITE" id="PS50119">
    <property type="entry name" value="ZF_BBOX"/>
    <property type="match status" value="2"/>
</dbReference>
<accession>C3YMJ9</accession>
<feature type="domain" description="B box-type" evidence="14">
    <location>
        <begin position="91"/>
        <end position="139"/>
    </location>
</feature>
<dbReference type="PROSITE" id="PS50089">
    <property type="entry name" value="ZF_RING_2"/>
    <property type="match status" value="1"/>
</dbReference>
<evidence type="ECO:0000256" key="8">
    <source>
        <dbReference type="ARBA" id="ARBA00022786"/>
    </source>
</evidence>
<dbReference type="Pfam" id="PF13445">
    <property type="entry name" value="zf-RING_UBOX"/>
    <property type="match status" value="1"/>
</dbReference>
<evidence type="ECO:0000256" key="5">
    <source>
        <dbReference type="ARBA" id="ARBA00022723"/>
    </source>
</evidence>
<dbReference type="InterPro" id="IPR017907">
    <property type="entry name" value="Znf_RING_CS"/>
</dbReference>
<evidence type="ECO:0000256" key="1">
    <source>
        <dbReference type="ARBA" id="ARBA00000900"/>
    </source>
</evidence>
<dbReference type="InterPro" id="IPR011042">
    <property type="entry name" value="6-blade_b-propeller_TolB-like"/>
</dbReference>
<sequence length="730" mass="79902">MASKIQGSADFDEQFLTCPVCMLHFRDPRVLPCLHTFCRECLQEWATKQQPLECPTCRTHVSLPDQGVDGLRTNFYVNNLLDFAAVKKVAGPGVPCQVCEGKEEGARSWCVQCAVLLCESCTNTHRRLPTLIGHQIVTQENLEASEGVSSSFQRKAFCPKHEDQVLTFYCEPCQTLVCVACTVVNHPRGDKHNPVEIGSVAKRKKRDLQKLIANVEPREKDVRATLNEVGMEISELPTSADAAIEQATLHFDQLMTLLRDRKEEVVKEIGSRCQEVGKCLQTKKEAMEFELAGLTSASEFCKQALEHGSDVHVIEVEGQARQRVEELLTTPSDLTARPSQVVFSEGTAVAEFRDDVARAGRVQVRHTGKVDASKCSVKGFSNFSLLSTIDETGRRCVVAKDDVTAILTDPSGQAVPTQLQEKGKGLWEISYAPDITGNHRLEVKVNGGSVAGSPFDIRMQSKDTPVLTIGREGSGEGELFNPTDVAMDMDGNIAVVEQGNSRVQIFDAKTGQSLRCFPVDGGYPLDIDIDSNGQFIVTFYNDHNTTGNQAIRVYSKEGKLTKTLKPDCLRDPRGVAVLQDGRMVVADHTQKSCLLLQPDGSLIRDIGKGQLQNPWFIAVDESHGLLFVTDYSAHKVFVFDLEGKLKFSFGEQGQDEGASKPTGITVDPAGNIIVVNVGNGRLQVFGSDGAYLRTVATVRGGVPCGIALTPDSHIAVACHFGHCVELYKYE</sequence>
<evidence type="ECO:0000256" key="7">
    <source>
        <dbReference type="ARBA" id="ARBA00022771"/>
    </source>
</evidence>
<protein>
    <recommendedName>
        <fullName evidence="3">RING-type E3 ubiquitin transferase</fullName>
        <ecNumber evidence="3">2.3.2.27</ecNumber>
    </recommendedName>
</protein>
<dbReference type="InterPro" id="IPR017868">
    <property type="entry name" value="Filamin/ABP280_repeat-like"/>
</dbReference>
<feature type="repeat" description="NHL" evidence="12">
    <location>
        <begin position="646"/>
        <end position="688"/>
    </location>
</feature>
<dbReference type="Gene3D" id="4.10.830.40">
    <property type="match status" value="1"/>
</dbReference>
<comment type="similarity">
    <text evidence="2">Belongs to the TRIM/RBCC family.</text>
</comment>
<dbReference type="Pfam" id="PF01436">
    <property type="entry name" value="NHL"/>
    <property type="match status" value="2"/>
</dbReference>
<dbReference type="SUPFAM" id="SSF57850">
    <property type="entry name" value="RING/U-box"/>
    <property type="match status" value="1"/>
</dbReference>
<dbReference type="InterPro" id="IPR014756">
    <property type="entry name" value="Ig_E-set"/>
</dbReference>
<dbReference type="CDD" id="cd05819">
    <property type="entry name" value="NHL"/>
    <property type="match status" value="1"/>
</dbReference>
<keyword evidence="8" id="KW-0833">Ubl conjugation pathway</keyword>